<sequence>MWSLWPPVPLVDEVHRVVHVDGIHLHRDAVVLIAVADGYVIGWHIARSERAASWQCLMGRIAPPDVLVCDGGGGILKAAKTIWPDTRIQRCLFHVQANIMELTGMRPRLEAGRRLRAIAVALARVRDKDSAAAWLVSYNQWERDFAAFLDEKSRHADGSVNDMHQRLVKARRMIRRRIREGRLFTFLDEGLTADGPVPSTNNLIESWNARLRDMLRHHRGLRAIGTRVLLMFRVWPYGSRRVGVLFFRVKK</sequence>
<dbReference type="EMBL" id="NEWD01000058">
    <property type="protein sequence ID" value="OXM99237.1"/>
    <property type="molecule type" value="Genomic_DNA"/>
</dbReference>
<evidence type="ECO:0000256" key="5">
    <source>
        <dbReference type="ARBA" id="ARBA00023172"/>
    </source>
</evidence>
<dbReference type="AlphaFoldDB" id="A0A229VWW3"/>
<accession>A0A229VWW3</accession>
<comment type="similarity">
    <text evidence="2 6">Belongs to the transposase mutator family.</text>
</comment>
<proteinExistence type="inferred from homology"/>
<evidence type="ECO:0000256" key="3">
    <source>
        <dbReference type="ARBA" id="ARBA00022578"/>
    </source>
</evidence>
<evidence type="ECO:0000256" key="4">
    <source>
        <dbReference type="ARBA" id="ARBA00023125"/>
    </source>
</evidence>
<dbReference type="InterPro" id="IPR001207">
    <property type="entry name" value="Transposase_mutator"/>
</dbReference>
<dbReference type="EMBL" id="NEWD01000022">
    <property type="protein sequence ID" value="OXN00108.1"/>
    <property type="molecule type" value="Genomic_DNA"/>
</dbReference>
<keyword evidence="5 6" id="KW-0233">DNA recombination</keyword>
<keyword evidence="9" id="KW-1185">Reference proteome</keyword>
<evidence type="ECO:0000313" key="7">
    <source>
        <dbReference type="EMBL" id="OXM99237.1"/>
    </source>
</evidence>
<organism evidence="8 9">
    <name type="scientific">Bifidobacterium vansinderenii</name>
    <dbReference type="NCBI Taxonomy" id="1984871"/>
    <lineage>
        <taxon>Bacteria</taxon>
        <taxon>Bacillati</taxon>
        <taxon>Actinomycetota</taxon>
        <taxon>Actinomycetes</taxon>
        <taxon>Bifidobacteriales</taxon>
        <taxon>Bifidobacteriaceae</taxon>
        <taxon>Bifidobacterium</taxon>
    </lineage>
</organism>
<comment type="function">
    <text evidence="1 6">Required for the transposition of the insertion element.</text>
</comment>
<dbReference type="GO" id="GO:0006313">
    <property type="term" value="P:DNA transposition"/>
    <property type="evidence" value="ECO:0007669"/>
    <property type="project" value="UniProtKB-UniRule"/>
</dbReference>
<keyword evidence="3 6" id="KW-0815">Transposition</keyword>
<evidence type="ECO:0000256" key="6">
    <source>
        <dbReference type="RuleBase" id="RU365089"/>
    </source>
</evidence>
<dbReference type="GO" id="GO:0004803">
    <property type="term" value="F:transposase activity"/>
    <property type="evidence" value="ECO:0007669"/>
    <property type="project" value="UniProtKB-UniRule"/>
</dbReference>
<evidence type="ECO:0000256" key="1">
    <source>
        <dbReference type="ARBA" id="ARBA00002190"/>
    </source>
</evidence>
<evidence type="ECO:0000313" key="8">
    <source>
        <dbReference type="EMBL" id="OXN00108.1"/>
    </source>
</evidence>
<dbReference type="PANTHER" id="PTHR33217">
    <property type="entry name" value="TRANSPOSASE FOR INSERTION SEQUENCE ELEMENT IS1081"/>
    <property type="match status" value="1"/>
</dbReference>
<dbReference type="PANTHER" id="PTHR33217:SF9">
    <property type="entry name" value="MUTATOR FAMILY TRANSPOSASE"/>
    <property type="match status" value="1"/>
</dbReference>
<evidence type="ECO:0000313" key="9">
    <source>
        <dbReference type="Proteomes" id="UP000215433"/>
    </source>
</evidence>
<dbReference type="Pfam" id="PF00872">
    <property type="entry name" value="Transposase_mut"/>
    <property type="match status" value="1"/>
</dbReference>
<keyword evidence="6" id="KW-0814">Transposable element</keyword>
<name>A0A229VWW3_9BIFI</name>
<gene>
    <name evidence="8" type="ORF">Tam10B_1681</name>
    <name evidence="7" type="ORF">Tam10B_2526</name>
</gene>
<dbReference type="GO" id="GO:0003677">
    <property type="term" value="F:DNA binding"/>
    <property type="evidence" value="ECO:0007669"/>
    <property type="project" value="UniProtKB-UniRule"/>
</dbReference>
<evidence type="ECO:0000256" key="2">
    <source>
        <dbReference type="ARBA" id="ARBA00010961"/>
    </source>
</evidence>
<keyword evidence="4 6" id="KW-0238">DNA-binding</keyword>
<protein>
    <recommendedName>
        <fullName evidence="6">Mutator family transposase</fullName>
    </recommendedName>
</protein>
<comment type="caution">
    <text evidence="8">The sequence shown here is derived from an EMBL/GenBank/DDBJ whole genome shotgun (WGS) entry which is preliminary data.</text>
</comment>
<reference evidence="8 9" key="1">
    <citation type="submission" date="2017-05" db="EMBL/GenBank/DDBJ databases">
        <title>Bifidobacterium vansinderenii sp. nov.</title>
        <authorList>
            <person name="Lugli G.A."/>
            <person name="Duranti S."/>
            <person name="Mangifesta M."/>
        </authorList>
    </citation>
    <scope>NUCLEOTIDE SEQUENCE [LARGE SCALE GENOMIC DNA]</scope>
    <source>
        <strain evidence="8 9">Tam10B</strain>
    </source>
</reference>
<dbReference type="Proteomes" id="UP000215433">
    <property type="component" value="Unassembled WGS sequence"/>
</dbReference>